<keyword evidence="5" id="KW-0963">Cytoplasm</keyword>
<evidence type="ECO:0000256" key="8">
    <source>
        <dbReference type="ARBA" id="ARBA00023102"/>
    </source>
</evidence>
<evidence type="ECO:0000256" key="7">
    <source>
        <dbReference type="ARBA" id="ARBA00022801"/>
    </source>
</evidence>
<protein>
    <recommendedName>
        <fullName evidence="4">Histidine biosynthesis bifunctional protein HisIE</fullName>
        <ecNumber evidence="3">3.5.4.19</ecNumber>
    </recommendedName>
</protein>
<evidence type="ECO:0000259" key="9">
    <source>
        <dbReference type="Pfam" id="PF01502"/>
    </source>
</evidence>
<dbReference type="HAMAP" id="MF_01021">
    <property type="entry name" value="HisI"/>
    <property type="match status" value="1"/>
</dbReference>
<dbReference type="Gene3D" id="3.10.20.810">
    <property type="entry name" value="Phosphoribosyl-AMP cyclohydrolase"/>
    <property type="match status" value="1"/>
</dbReference>
<keyword evidence="8" id="KW-0368">Histidine biosynthesis</keyword>
<dbReference type="GO" id="GO:0004636">
    <property type="term" value="F:phosphoribosyl-ATP diphosphatase activity"/>
    <property type="evidence" value="ECO:0007669"/>
    <property type="project" value="UniProtKB-ARBA"/>
</dbReference>
<name>A0A6J6DIP9_9ZZZZ</name>
<dbReference type="EMBL" id="CAEZTJ010000012">
    <property type="protein sequence ID" value="CAB4561248.1"/>
    <property type="molecule type" value="Genomic_DNA"/>
</dbReference>
<feature type="domain" description="Phosphoribosyl-AMP cyclohydrolase" evidence="9">
    <location>
        <begin position="39"/>
        <end position="112"/>
    </location>
</feature>
<keyword evidence="7" id="KW-0378">Hydrolase</keyword>
<dbReference type="GO" id="GO:0004635">
    <property type="term" value="F:phosphoribosyl-AMP cyclohydrolase activity"/>
    <property type="evidence" value="ECO:0007669"/>
    <property type="project" value="UniProtKB-EC"/>
</dbReference>
<dbReference type="EC" id="3.5.4.19" evidence="3"/>
<evidence type="ECO:0000256" key="1">
    <source>
        <dbReference type="ARBA" id="ARBA00000024"/>
    </source>
</evidence>
<reference evidence="10" key="1">
    <citation type="submission" date="2020-05" db="EMBL/GenBank/DDBJ databases">
        <authorList>
            <person name="Chiriac C."/>
            <person name="Salcher M."/>
            <person name="Ghai R."/>
            <person name="Kavagutti S V."/>
        </authorList>
    </citation>
    <scope>NUCLEOTIDE SEQUENCE</scope>
</reference>
<dbReference type="SUPFAM" id="SSF141734">
    <property type="entry name" value="HisI-like"/>
    <property type="match status" value="1"/>
</dbReference>
<dbReference type="FunFam" id="3.10.20.810:FF:000001">
    <property type="entry name" value="Histidine biosynthesis bifunctional protein HisIE"/>
    <property type="match status" value="1"/>
</dbReference>
<comment type="pathway">
    <text evidence="2">Amino-acid biosynthesis; L-histidine biosynthesis; L-histidine from 5-phospho-alpha-D-ribose 1-diphosphate: step 3/9.</text>
</comment>
<dbReference type="Pfam" id="PF01502">
    <property type="entry name" value="PRA-CH"/>
    <property type="match status" value="1"/>
</dbReference>
<dbReference type="NCBIfam" id="NF000768">
    <property type="entry name" value="PRK00051.1"/>
    <property type="match status" value="1"/>
</dbReference>
<dbReference type="InterPro" id="IPR026660">
    <property type="entry name" value="PRA-CH"/>
</dbReference>
<sequence>MSALIVNEDQLKEIRSSFVDETTLLPVVVQEEENKEVLMLAYLNLKALELSISTGRATYFSRSRREIWVKGESSGNRQWIRTISFDCDSDAVLFVVHQEGPACHTGEKSCFHHRVC</sequence>
<dbReference type="InterPro" id="IPR038019">
    <property type="entry name" value="PRib_AMP_CycHydrolase_sf"/>
</dbReference>
<gene>
    <name evidence="10" type="ORF">UFOPK1650_00189</name>
</gene>
<keyword evidence="6" id="KW-0028">Amino-acid biosynthesis</keyword>
<evidence type="ECO:0000256" key="4">
    <source>
        <dbReference type="ARBA" id="ARBA00017720"/>
    </source>
</evidence>
<dbReference type="UniPathway" id="UPA00031">
    <property type="reaction ID" value="UER00008"/>
</dbReference>
<dbReference type="InterPro" id="IPR002496">
    <property type="entry name" value="PRib_AMP_CycHydrolase_dom"/>
</dbReference>
<evidence type="ECO:0000256" key="3">
    <source>
        <dbReference type="ARBA" id="ARBA00012721"/>
    </source>
</evidence>
<evidence type="ECO:0000313" key="10">
    <source>
        <dbReference type="EMBL" id="CAB4561248.1"/>
    </source>
</evidence>
<comment type="catalytic activity">
    <reaction evidence="1">
        <text>1-(5-phospho-beta-D-ribosyl)-5'-AMP + H2O = 1-(5-phospho-beta-D-ribosyl)-5-[(5-phospho-beta-D-ribosylamino)methylideneamino]imidazole-4-carboxamide</text>
        <dbReference type="Rhea" id="RHEA:20049"/>
        <dbReference type="ChEBI" id="CHEBI:15377"/>
        <dbReference type="ChEBI" id="CHEBI:58435"/>
        <dbReference type="ChEBI" id="CHEBI:59457"/>
        <dbReference type="EC" id="3.5.4.19"/>
    </reaction>
</comment>
<evidence type="ECO:0000256" key="2">
    <source>
        <dbReference type="ARBA" id="ARBA00005169"/>
    </source>
</evidence>
<accession>A0A6J6DIP9</accession>
<dbReference type="AlphaFoldDB" id="A0A6J6DIP9"/>
<evidence type="ECO:0000256" key="5">
    <source>
        <dbReference type="ARBA" id="ARBA00022490"/>
    </source>
</evidence>
<evidence type="ECO:0000256" key="6">
    <source>
        <dbReference type="ARBA" id="ARBA00022605"/>
    </source>
</evidence>
<proteinExistence type="inferred from homology"/>
<organism evidence="10">
    <name type="scientific">freshwater metagenome</name>
    <dbReference type="NCBI Taxonomy" id="449393"/>
    <lineage>
        <taxon>unclassified sequences</taxon>
        <taxon>metagenomes</taxon>
        <taxon>ecological metagenomes</taxon>
    </lineage>
</organism>
<dbReference type="PANTHER" id="PTHR42945">
    <property type="entry name" value="HISTIDINE BIOSYNTHESIS BIFUNCTIONAL PROTEIN"/>
    <property type="match status" value="1"/>
</dbReference>
<dbReference type="PANTHER" id="PTHR42945:SF1">
    <property type="entry name" value="HISTIDINE BIOSYNTHESIS BIFUNCTIONAL PROTEIN HIS7"/>
    <property type="match status" value="1"/>
</dbReference>
<dbReference type="GO" id="GO:0000105">
    <property type="term" value="P:L-histidine biosynthetic process"/>
    <property type="evidence" value="ECO:0007669"/>
    <property type="project" value="UniProtKB-UniPathway"/>
</dbReference>